<dbReference type="KEGG" id="scas:SACC_26310"/>
<organism evidence="1 2">
    <name type="scientific">Saccharolobus caldissimus</name>
    <dbReference type="NCBI Taxonomy" id="1702097"/>
    <lineage>
        <taxon>Archaea</taxon>
        <taxon>Thermoproteota</taxon>
        <taxon>Thermoprotei</taxon>
        <taxon>Sulfolobales</taxon>
        <taxon>Sulfolobaceae</taxon>
        <taxon>Saccharolobus</taxon>
    </lineage>
</organism>
<protein>
    <submittedName>
        <fullName evidence="1">Uncharacterized protein</fullName>
    </submittedName>
</protein>
<dbReference type="Proteomes" id="UP001319921">
    <property type="component" value="Chromosome"/>
</dbReference>
<name>A0AAQ4CUY3_9CREN</name>
<keyword evidence="2" id="KW-1185">Reference proteome</keyword>
<dbReference type="AlphaFoldDB" id="A0AAQ4CUY3"/>
<gene>
    <name evidence="1" type="ORF">SACC_26310</name>
</gene>
<reference evidence="1 2" key="1">
    <citation type="journal article" date="2022" name="Microbiol. Resour. Announc.">
        <title>Complete Genome Sequence of the Hyperthermophilic and Acidophilic Archaeon Saccharolobus caldissimus Strain HS-3T.</title>
        <authorList>
            <person name="Sakai H.D."/>
            <person name="Kurosawa N."/>
        </authorList>
    </citation>
    <scope>NUCLEOTIDE SEQUENCE [LARGE SCALE GENOMIC DNA]</scope>
    <source>
        <strain evidence="1 2">JCM32116</strain>
    </source>
</reference>
<dbReference type="EMBL" id="AP025226">
    <property type="protein sequence ID" value="BDB99614.1"/>
    <property type="molecule type" value="Genomic_DNA"/>
</dbReference>
<evidence type="ECO:0000313" key="2">
    <source>
        <dbReference type="Proteomes" id="UP001319921"/>
    </source>
</evidence>
<accession>A0AAQ4CUY3</accession>
<proteinExistence type="predicted"/>
<evidence type="ECO:0000313" key="1">
    <source>
        <dbReference type="EMBL" id="BDB99614.1"/>
    </source>
</evidence>
<sequence>MQNRGKEVRLLNAILPYWRGPSIPPKIIYKILNSRYIPKDVITCARNISKEVRVLDEIKIGKWKIRCHYCGTIFEVNENKVIKCPNCNNIVKKINFKEFNSLLEQYLNFEISRKEMLNSSVIPTDESFELILEEDIPRETVNFRVSVYGFNTVYKFFSPLQLYAINKLIYKIRETDKSVRPILSLALLDYISYNSMFTVINKKGIKSMFYKVQPRISWKWAILPSKYFIKSAMAILNAKEGIYVASLDYDLQTEIYNFYLSFLKRTLSNSVNGLLTPYLYAEHFFNCLDDACNSFVEKSMERLSFEDIIGNKKTFLLKIIKEEDIRALLKSKYKVLSVSYERKGFRISLGEGKSGTITLNELHGILKEKRIGNVSDIEAIAKALEVVLKEFSKYERIIGVNSDITKEVFKEVVNVLCNSINCNINDKMAKYYIIGKFYGRSKLFFRILYMISDKRKIKFTERSNNVLGLLTRVKKDPNLIKTLPASKTLELLQLIKILSNLNIEEKEIYKDILTKLENI</sequence>